<keyword evidence="3" id="KW-1185">Reference proteome</keyword>
<name>A0AAI8YNF5_9PEZI</name>
<evidence type="ECO:0000313" key="2">
    <source>
        <dbReference type="EMBL" id="CAJ2511208.1"/>
    </source>
</evidence>
<organism evidence="2 3">
    <name type="scientific">Anthostomella pinea</name>
    <dbReference type="NCBI Taxonomy" id="933095"/>
    <lineage>
        <taxon>Eukaryota</taxon>
        <taxon>Fungi</taxon>
        <taxon>Dikarya</taxon>
        <taxon>Ascomycota</taxon>
        <taxon>Pezizomycotina</taxon>
        <taxon>Sordariomycetes</taxon>
        <taxon>Xylariomycetidae</taxon>
        <taxon>Xylariales</taxon>
        <taxon>Xylariaceae</taxon>
        <taxon>Anthostomella</taxon>
    </lineage>
</organism>
<proteinExistence type="predicted"/>
<dbReference type="Pfam" id="PF20253">
    <property type="entry name" value="DUF6604"/>
    <property type="match status" value="1"/>
</dbReference>
<protein>
    <submittedName>
        <fullName evidence="2">Uu.00g068330.m01.CDS01</fullName>
    </submittedName>
</protein>
<gene>
    <name evidence="2" type="ORF">KHLLAP_LOCUS11676</name>
</gene>
<reference evidence="2" key="1">
    <citation type="submission" date="2023-10" db="EMBL/GenBank/DDBJ databases">
        <authorList>
            <person name="Hackl T."/>
        </authorList>
    </citation>
    <scope>NUCLEOTIDE SEQUENCE</scope>
</reference>
<sequence>MLPGFLRDSYKQYKDDTDWFATWLVNVAKRSPQDPGSNVELSAAADNKYATTVSQLLAHGKAVAKSAIDVPASVLARARRAIKLRNDVTSHYLGKGDVASNRRHAHFVLVLEEICELLEWKTSKEKKDGKQPPPTDAQAWLNRFAALTVEEAEDIPESIAAATSKDIVKVEVVEEENTEEGRDAHLSEAYFRLLCLFHDLENWRAFISQTWTEYRDLKIDLMTASVVTDNALQLARDLINEVVDRWPHELPGGQMSLQELLYENACLARGVIEPPSTELGMTFNEKMADVADWAYVPTATLLNSFVPVMQKDTLPGCFGTYDPQADRANMNAPEKFNEDKLILLELLPGFCVVEMFNVPIPVKDEITRGFVEFARDKQVSLWLCFAAQILLDTYHIMRRSRLSAFDDLRMSGLRIARVIEDFWKLSKTHPQPRFWPKEGDEEIKRIRDCVSTFIEQDSLQPIRRAAAQEISHDLSEHPDHLLFSRNPVLSGTLMMHLNLRMQTVGQGLVTQWYDVQQLAFLYNLAQQVPGGPKLVWPDIEVFIKIHSESRIFVGDRPKDASQSLNRLEIATGISSAARFACNSRHRGGAFHRPDTDGSQNARALQPTTKVANLFRPLYMSGDSSRVISHASVEKLLDELSAEATAKTGKPKKGKKAAKELVLSAKPQQLLGRKWSNTHNIGPLQLLALIKSKLSEEEPVILFNYFGMHKRAVELLRLIRDKEHHKFSQYFTAGYMPDESMISNIVILVHHVARGSAMSGQQLGLASGRGSQVVSRIVVSCRDVMSAYLKKNGDAACRELRTFCKNKAQVKVLMGSGDDLRDRDADESFGYWFGLEEVLGPTAMASLVTGIPAA</sequence>
<evidence type="ECO:0000313" key="3">
    <source>
        <dbReference type="Proteomes" id="UP001295740"/>
    </source>
</evidence>
<feature type="domain" description="DUF6604" evidence="1">
    <location>
        <begin position="11"/>
        <end position="243"/>
    </location>
</feature>
<dbReference type="PANTHER" id="PTHR38795">
    <property type="entry name" value="DUF6604 DOMAIN-CONTAINING PROTEIN"/>
    <property type="match status" value="1"/>
</dbReference>
<dbReference type="AlphaFoldDB" id="A0AAI8YNF5"/>
<evidence type="ECO:0000259" key="1">
    <source>
        <dbReference type="Pfam" id="PF20253"/>
    </source>
</evidence>
<comment type="caution">
    <text evidence="2">The sequence shown here is derived from an EMBL/GenBank/DDBJ whole genome shotgun (WGS) entry which is preliminary data.</text>
</comment>
<dbReference type="InterPro" id="IPR046539">
    <property type="entry name" value="DUF6604"/>
</dbReference>
<dbReference type="EMBL" id="CAUWAG010000018">
    <property type="protein sequence ID" value="CAJ2511208.1"/>
    <property type="molecule type" value="Genomic_DNA"/>
</dbReference>
<dbReference type="Proteomes" id="UP001295740">
    <property type="component" value="Unassembled WGS sequence"/>
</dbReference>
<accession>A0AAI8YNF5</accession>
<dbReference type="PANTHER" id="PTHR38795:SF1">
    <property type="entry name" value="DUF6604 DOMAIN-CONTAINING PROTEIN"/>
    <property type="match status" value="1"/>
</dbReference>